<dbReference type="OrthoDB" id="5503003at2"/>
<dbReference type="RefSeq" id="WP_111331143.1">
    <property type="nucleotide sequence ID" value="NZ_CP030032.1"/>
</dbReference>
<name>A0A2Z4FGB9_9DELT</name>
<sequence>MAKETLSDKFDALSAREKKMLAAMAIIMPILVMVVISGLFSRSLGSIEDQTREYQKSLDLLAVAGPVYLKKQAPTDKNTLASLFTEEVLTDNPVKLTGFMAARATEAGVSPNSYDTEEIPLGGSSSDKSQPMLFENKVRVDIRATQINDLMKFLEVIERSGEPVVIKRIDLRGNSRVPGEVRARVEVSTFVKKKKEG</sequence>
<reference evidence="1 2" key="1">
    <citation type="submission" date="2018-06" db="EMBL/GenBank/DDBJ databases">
        <title>Lujinxingia sediminis gen. nov. sp. nov., a new facultative anaerobic member of the class Deltaproteobacteria, and proposal of Lujinxingaceae fam. nov.</title>
        <authorList>
            <person name="Guo L.-Y."/>
            <person name="Li C.-M."/>
            <person name="Wang S."/>
            <person name="Du Z.-J."/>
        </authorList>
    </citation>
    <scope>NUCLEOTIDE SEQUENCE [LARGE SCALE GENOMIC DNA]</scope>
    <source>
        <strain evidence="1 2">FA350</strain>
    </source>
</reference>
<proteinExistence type="predicted"/>
<dbReference type="KEGG" id="bsed:DN745_00515"/>
<accession>A0A2Z4FGB9</accession>
<dbReference type="EMBL" id="CP030032">
    <property type="protein sequence ID" value="AWV87888.1"/>
    <property type="molecule type" value="Genomic_DNA"/>
</dbReference>
<organism evidence="1 2">
    <name type="scientific">Bradymonas sediminis</name>
    <dbReference type="NCBI Taxonomy" id="1548548"/>
    <lineage>
        <taxon>Bacteria</taxon>
        <taxon>Deltaproteobacteria</taxon>
        <taxon>Bradymonadales</taxon>
        <taxon>Bradymonadaceae</taxon>
        <taxon>Bradymonas</taxon>
    </lineage>
</organism>
<dbReference type="AlphaFoldDB" id="A0A2Z4FGB9"/>
<dbReference type="Proteomes" id="UP000249799">
    <property type="component" value="Chromosome"/>
</dbReference>
<evidence type="ECO:0000313" key="1">
    <source>
        <dbReference type="EMBL" id="AWV87888.1"/>
    </source>
</evidence>
<keyword evidence="2" id="KW-1185">Reference proteome</keyword>
<evidence type="ECO:0000313" key="2">
    <source>
        <dbReference type="Proteomes" id="UP000249799"/>
    </source>
</evidence>
<gene>
    <name evidence="1" type="ORF">DN745_00515</name>
</gene>
<protein>
    <submittedName>
        <fullName evidence="1">Uncharacterized protein</fullName>
    </submittedName>
</protein>